<proteinExistence type="predicted"/>
<organism evidence="1 2">
    <name type="scientific">Portunus trituberculatus</name>
    <name type="common">Swimming crab</name>
    <name type="synonym">Neptunus trituberculatus</name>
    <dbReference type="NCBI Taxonomy" id="210409"/>
    <lineage>
        <taxon>Eukaryota</taxon>
        <taxon>Metazoa</taxon>
        <taxon>Ecdysozoa</taxon>
        <taxon>Arthropoda</taxon>
        <taxon>Crustacea</taxon>
        <taxon>Multicrustacea</taxon>
        <taxon>Malacostraca</taxon>
        <taxon>Eumalacostraca</taxon>
        <taxon>Eucarida</taxon>
        <taxon>Decapoda</taxon>
        <taxon>Pleocyemata</taxon>
        <taxon>Brachyura</taxon>
        <taxon>Eubrachyura</taxon>
        <taxon>Portunoidea</taxon>
        <taxon>Portunidae</taxon>
        <taxon>Portuninae</taxon>
        <taxon>Portunus</taxon>
    </lineage>
</organism>
<protein>
    <submittedName>
        <fullName evidence="1">Uncharacterized protein</fullName>
    </submittedName>
</protein>
<name>A0A5B7IW94_PORTR</name>
<gene>
    <name evidence="1" type="ORF">E2C01_081581</name>
</gene>
<reference evidence="1 2" key="1">
    <citation type="submission" date="2019-05" db="EMBL/GenBank/DDBJ databases">
        <title>Another draft genome of Portunus trituberculatus and its Hox gene families provides insights of decapod evolution.</title>
        <authorList>
            <person name="Jeong J.-H."/>
            <person name="Song I."/>
            <person name="Kim S."/>
            <person name="Choi T."/>
            <person name="Kim D."/>
            <person name="Ryu S."/>
            <person name="Kim W."/>
        </authorList>
    </citation>
    <scope>NUCLEOTIDE SEQUENCE [LARGE SCALE GENOMIC DNA]</scope>
    <source>
        <tissue evidence="1">Muscle</tissue>
    </source>
</reference>
<comment type="caution">
    <text evidence="1">The sequence shown here is derived from an EMBL/GenBank/DDBJ whole genome shotgun (WGS) entry which is preliminary data.</text>
</comment>
<evidence type="ECO:0000313" key="2">
    <source>
        <dbReference type="Proteomes" id="UP000324222"/>
    </source>
</evidence>
<sequence>MDYRTSKEQGGGRYLGGLLTLGGGRMVVGRPPPGRHNLVMIGSGECLAGGLDVSDIVLLSWERPRNVEEEEEKSTVQ</sequence>
<evidence type="ECO:0000313" key="1">
    <source>
        <dbReference type="EMBL" id="MPC86745.1"/>
    </source>
</evidence>
<dbReference type="Proteomes" id="UP000324222">
    <property type="component" value="Unassembled WGS sequence"/>
</dbReference>
<dbReference type="AlphaFoldDB" id="A0A5B7IW94"/>
<dbReference type="EMBL" id="VSRR010072381">
    <property type="protein sequence ID" value="MPC86745.1"/>
    <property type="molecule type" value="Genomic_DNA"/>
</dbReference>
<keyword evidence="2" id="KW-1185">Reference proteome</keyword>
<accession>A0A5B7IW94</accession>